<dbReference type="AlphaFoldDB" id="A0A1G2DI87"/>
<evidence type="ECO:0000313" key="2">
    <source>
        <dbReference type="Proteomes" id="UP000178636"/>
    </source>
</evidence>
<accession>A0A1G2DI87</accession>
<gene>
    <name evidence="1" type="ORF">A3C93_04175</name>
</gene>
<protein>
    <submittedName>
        <fullName evidence="1">Uncharacterized protein</fullName>
    </submittedName>
</protein>
<organism evidence="1 2">
    <name type="scientific">Candidatus Lloydbacteria bacterium RIFCSPHIGHO2_02_FULL_54_17</name>
    <dbReference type="NCBI Taxonomy" id="1798664"/>
    <lineage>
        <taxon>Bacteria</taxon>
        <taxon>Candidatus Lloydiibacteriota</taxon>
    </lineage>
</organism>
<evidence type="ECO:0000313" key="1">
    <source>
        <dbReference type="EMBL" id="OGZ13367.1"/>
    </source>
</evidence>
<proteinExistence type="predicted"/>
<sequence>MSNKNKVPIDAYSADEFKSNLGSLTESGVEYVPPSVEREKDEDWQVVNGAFTEEERNMVRRLDQLYVNARREAFAEDEKRTLGELIPPVLKAIHAMEEDARGTVERIGSDAGRVASVAKDFLREAKDARERLQGRAGIKSGAVGELYVGLREAHGALKRLASAFVMPDRFGNNKQEPLHGRAA</sequence>
<reference evidence="1 2" key="1">
    <citation type="journal article" date="2016" name="Nat. Commun.">
        <title>Thousands of microbial genomes shed light on interconnected biogeochemical processes in an aquifer system.</title>
        <authorList>
            <person name="Anantharaman K."/>
            <person name="Brown C.T."/>
            <person name="Hug L.A."/>
            <person name="Sharon I."/>
            <person name="Castelle C.J."/>
            <person name="Probst A.J."/>
            <person name="Thomas B.C."/>
            <person name="Singh A."/>
            <person name="Wilkins M.J."/>
            <person name="Karaoz U."/>
            <person name="Brodie E.L."/>
            <person name="Williams K.H."/>
            <person name="Hubbard S.S."/>
            <person name="Banfield J.F."/>
        </authorList>
    </citation>
    <scope>NUCLEOTIDE SEQUENCE [LARGE SCALE GENOMIC DNA]</scope>
</reference>
<dbReference type="Proteomes" id="UP000178636">
    <property type="component" value="Unassembled WGS sequence"/>
</dbReference>
<name>A0A1G2DI87_9BACT</name>
<comment type="caution">
    <text evidence="1">The sequence shown here is derived from an EMBL/GenBank/DDBJ whole genome shotgun (WGS) entry which is preliminary data.</text>
</comment>
<dbReference type="EMBL" id="MHLO01000004">
    <property type="protein sequence ID" value="OGZ13367.1"/>
    <property type="molecule type" value="Genomic_DNA"/>
</dbReference>